<evidence type="ECO:0000256" key="1">
    <source>
        <dbReference type="ARBA" id="ARBA00022679"/>
    </source>
</evidence>
<organism evidence="4 5">
    <name type="scientific">Xanthomonas chitinilytica</name>
    <dbReference type="NCBI Taxonomy" id="2989819"/>
    <lineage>
        <taxon>Bacteria</taxon>
        <taxon>Pseudomonadati</taxon>
        <taxon>Pseudomonadota</taxon>
        <taxon>Gammaproteobacteria</taxon>
        <taxon>Lysobacterales</taxon>
        <taxon>Lysobacteraceae</taxon>
        <taxon>Xanthomonas</taxon>
    </lineage>
</organism>
<dbReference type="InterPro" id="IPR004821">
    <property type="entry name" value="Cyt_trans-like"/>
</dbReference>
<sequence length="139" mass="15802">MIKVITYGTFDLFHVGHLNLLERLRALGDHLTVAVSTDEFNQLKSKKCTMPFEDRARIVSALRCVDEVIPESAWEQKIEDVVQRQISVFGIGEDWRGHFDFLEPHCRVVYLSRTQGISTTQLKEEISSAVTPLKAVRSG</sequence>
<evidence type="ECO:0000256" key="2">
    <source>
        <dbReference type="ARBA" id="ARBA00022695"/>
    </source>
</evidence>
<dbReference type="InterPro" id="IPR014729">
    <property type="entry name" value="Rossmann-like_a/b/a_fold"/>
</dbReference>
<dbReference type="Pfam" id="PF01467">
    <property type="entry name" value="CTP_transf_like"/>
    <property type="match status" value="1"/>
</dbReference>
<evidence type="ECO:0000313" key="5">
    <source>
        <dbReference type="Proteomes" id="UP001209922"/>
    </source>
</evidence>
<keyword evidence="5" id="KW-1185">Reference proteome</keyword>
<dbReference type="RefSeq" id="WP_265126482.1">
    <property type="nucleotide sequence ID" value="NZ_JAPCHY010000002.1"/>
</dbReference>
<dbReference type="GO" id="GO:0016779">
    <property type="term" value="F:nucleotidyltransferase activity"/>
    <property type="evidence" value="ECO:0007669"/>
    <property type="project" value="UniProtKB-KW"/>
</dbReference>
<dbReference type="NCBIfam" id="TIGR00125">
    <property type="entry name" value="cyt_tran_rel"/>
    <property type="match status" value="1"/>
</dbReference>
<comment type="caution">
    <text evidence="4">The sequence shown here is derived from an EMBL/GenBank/DDBJ whole genome shotgun (WGS) entry which is preliminary data.</text>
</comment>
<feature type="domain" description="Cytidyltransferase-like" evidence="3">
    <location>
        <begin position="5"/>
        <end position="122"/>
    </location>
</feature>
<reference evidence="4 5" key="1">
    <citation type="submission" date="2022-10" db="EMBL/GenBank/DDBJ databases">
        <title>Xanthomonas sp. H13-6.</title>
        <authorList>
            <person name="Liu X."/>
            <person name="Deng Z."/>
            <person name="Jiang Y."/>
            <person name="Yu T."/>
            <person name="Ai J."/>
        </authorList>
    </citation>
    <scope>NUCLEOTIDE SEQUENCE [LARGE SCALE GENOMIC DNA]</scope>
    <source>
        <strain evidence="4 5">H13-6</strain>
    </source>
</reference>
<dbReference type="InterPro" id="IPR050385">
    <property type="entry name" value="Archaeal_FAD_synthase"/>
</dbReference>
<accession>A0ABT3JSQ9</accession>
<protein>
    <submittedName>
        <fullName evidence="4">Adenylyltransferase/cytidyltransferase family protein</fullName>
    </submittedName>
</protein>
<proteinExistence type="predicted"/>
<evidence type="ECO:0000259" key="3">
    <source>
        <dbReference type="Pfam" id="PF01467"/>
    </source>
</evidence>
<evidence type="ECO:0000313" key="4">
    <source>
        <dbReference type="EMBL" id="MCW4471533.1"/>
    </source>
</evidence>
<dbReference type="EMBL" id="JAPCHY010000002">
    <property type="protein sequence ID" value="MCW4471533.1"/>
    <property type="molecule type" value="Genomic_DNA"/>
</dbReference>
<dbReference type="PANTHER" id="PTHR43793">
    <property type="entry name" value="FAD SYNTHASE"/>
    <property type="match status" value="1"/>
</dbReference>
<dbReference type="SUPFAM" id="SSF52374">
    <property type="entry name" value="Nucleotidylyl transferase"/>
    <property type="match status" value="1"/>
</dbReference>
<dbReference type="Proteomes" id="UP001209922">
    <property type="component" value="Unassembled WGS sequence"/>
</dbReference>
<dbReference type="Gene3D" id="3.40.50.620">
    <property type="entry name" value="HUPs"/>
    <property type="match status" value="1"/>
</dbReference>
<name>A0ABT3JSQ9_9XANT</name>
<dbReference type="PANTHER" id="PTHR43793:SF1">
    <property type="entry name" value="FAD SYNTHASE"/>
    <property type="match status" value="1"/>
</dbReference>
<keyword evidence="2 4" id="KW-0548">Nucleotidyltransferase</keyword>
<keyword evidence="1" id="KW-0808">Transferase</keyword>
<gene>
    <name evidence="4" type="ORF">OK345_03315</name>
</gene>